<dbReference type="Proteomes" id="UP000466607">
    <property type="component" value="Chromosome"/>
</dbReference>
<name>A0AAD1MUN4_9MYCO</name>
<sequence length="167" mass="17463">MTVCDELINLLGTPGSGVGCNGVTRPVDEAHMRTVVASVLVTAAMTAAPGTANAQPGTENGSHTVTYTVVAQSELNAQLYYLATEPPSRADFDADSSKYLTNVKTLLRPGVPWTFQTALNDPTQWALVSASGALRVPPNFHCEIAVDGVVVARSDGGSGTQCSLRAW</sequence>
<dbReference type="EMBL" id="AP022586">
    <property type="protein sequence ID" value="BBY16366.1"/>
    <property type="molecule type" value="Genomic_DNA"/>
</dbReference>
<dbReference type="InterPro" id="IPR016793">
    <property type="entry name" value="UCP021591"/>
</dbReference>
<dbReference type="AlphaFoldDB" id="A0AAD1MUN4"/>
<evidence type="ECO:0000313" key="2">
    <source>
        <dbReference type="Proteomes" id="UP000466607"/>
    </source>
</evidence>
<protein>
    <submittedName>
        <fullName evidence="1">Uncharacterized protein</fullName>
    </submittedName>
</protein>
<keyword evidence="2" id="KW-1185">Reference proteome</keyword>
<accession>A0AAD1MUN4</accession>
<evidence type="ECO:0000313" key="1">
    <source>
        <dbReference type="EMBL" id="BBY16366.1"/>
    </source>
</evidence>
<dbReference type="PIRSF" id="PIRSF021591">
    <property type="entry name" value="UCP021591"/>
    <property type="match status" value="1"/>
</dbReference>
<organism evidence="1 2">
    <name type="scientific">Mycolicibacterium litorale</name>
    <dbReference type="NCBI Taxonomy" id="758802"/>
    <lineage>
        <taxon>Bacteria</taxon>
        <taxon>Bacillati</taxon>
        <taxon>Actinomycetota</taxon>
        <taxon>Actinomycetes</taxon>
        <taxon>Mycobacteriales</taxon>
        <taxon>Mycobacteriaceae</taxon>
        <taxon>Mycolicibacterium</taxon>
    </lineage>
</organism>
<reference evidence="1 2" key="1">
    <citation type="journal article" date="2019" name="Emerg. Microbes Infect.">
        <title>Comprehensive subspecies identification of 175 nontuberculous mycobacteria species based on 7547 genomic profiles.</title>
        <authorList>
            <person name="Matsumoto Y."/>
            <person name="Kinjo T."/>
            <person name="Motooka D."/>
            <person name="Nabeya D."/>
            <person name="Jung N."/>
            <person name="Uechi K."/>
            <person name="Horii T."/>
            <person name="Iida T."/>
            <person name="Fujita J."/>
            <person name="Nakamura S."/>
        </authorList>
    </citation>
    <scope>NUCLEOTIDE SEQUENCE [LARGE SCALE GENOMIC DNA]</scope>
    <source>
        <strain evidence="1 2">JCM 17423</strain>
    </source>
</reference>
<gene>
    <name evidence="1" type="ORF">MLIT_19580</name>
</gene>
<proteinExistence type="predicted"/>